<feature type="compositionally biased region" description="Low complexity" evidence="1">
    <location>
        <begin position="104"/>
        <end position="116"/>
    </location>
</feature>
<organism evidence="3 4">
    <name type="scientific">Erysiphe pulchra</name>
    <dbReference type="NCBI Taxonomy" id="225359"/>
    <lineage>
        <taxon>Eukaryota</taxon>
        <taxon>Fungi</taxon>
        <taxon>Dikarya</taxon>
        <taxon>Ascomycota</taxon>
        <taxon>Pezizomycotina</taxon>
        <taxon>Leotiomycetes</taxon>
        <taxon>Erysiphales</taxon>
        <taxon>Erysiphaceae</taxon>
        <taxon>Erysiphe</taxon>
    </lineage>
</organism>
<accession>A0A2S4PNX2</accession>
<evidence type="ECO:0000256" key="1">
    <source>
        <dbReference type="SAM" id="MobiDB-lite"/>
    </source>
</evidence>
<name>A0A2S4PNX2_9PEZI</name>
<dbReference type="Gene3D" id="2.30.110.10">
    <property type="entry name" value="Electron Transport, Fmn-binding Protein, Chain A"/>
    <property type="match status" value="1"/>
</dbReference>
<dbReference type="InterPro" id="IPR012349">
    <property type="entry name" value="Split_barrel_FMN-bd"/>
</dbReference>
<protein>
    <recommendedName>
        <fullName evidence="2">Pyridoxamine 5'-phosphate oxidase N-terminal domain-containing protein</fullName>
    </recommendedName>
</protein>
<dbReference type="SUPFAM" id="SSF50475">
    <property type="entry name" value="FMN-binding split barrel"/>
    <property type="match status" value="1"/>
</dbReference>
<gene>
    <name evidence="3" type="ORF">EPUL_003168</name>
</gene>
<comment type="caution">
    <text evidence="3">The sequence shown here is derived from an EMBL/GenBank/DDBJ whole genome shotgun (WGS) entry which is preliminary data.</text>
</comment>
<feature type="region of interest" description="Disordered" evidence="1">
    <location>
        <begin position="104"/>
        <end position="125"/>
    </location>
</feature>
<feature type="region of interest" description="Disordered" evidence="1">
    <location>
        <begin position="1"/>
        <end position="22"/>
    </location>
</feature>
<evidence type="ECO:0000313" key="3">
    <source>
        <dbReference type="EMBL" id="POS83739.1"/>
    </source>
</evidence>
<reference evidence="3 4" key="1">
    <citation type="submission" date="2017-10" db="EMBL/GenBank/DDBJ databases">
        <title>Development of genomic resources for the powdery mildew, Erysiphe pulchra.</title>
        <authorList>
            <person name="Wadl P.A."/>
            <person name="Mack B.M."/>
            <person name="Moore G."/>
            <person name="Beltz S.B."/>
        </authorList>
    </citation>
    <scope>NUCLEOTIDE SEQUENCE [LARGE SCALE GENOMIC DNA]</scope>
    <source>
        <strain evidence="3">Cflorida</strain>
    </source>
</reference>
<dbReference type="OrthoDB" id="5300823at2759"/>
<dbReference type="PANTHER" id="PTHR28040:SF1">
    <property type="entry name" value="PYRIDOXAMINE 5'-PHOSPHATE OXIDASE YLR456W HOMOLOG-RELATED"/>
    <property type="match status" value="1"/>
</dbReference>
<dbReference type="GO" id="GO:0005737">
    <property type="term" value="C:cytoplasm"/>
    <property type="evidence" value="ECO:0007669"/>
    <property type="project" value="TreeGrafter"/>
</dbReference>
<dbReference type="GO" id="GO:0005634">
    <property type="term" value="C:nucleus"/>
    <property type="evidence" value="ECO:0007669"/>
    <property type="project" value="TreeGrafter"/>
</dbReference>
<dbReference type="AlphaFoldDB" id="A0A2S4PNX2"/>
<keyword evidence="4" id="KW-1185">Reference proteome</keyword>
<feature type="compositionally biased region" description="Polar residues" evidence="1">
    <location>
        <begin position="10"/>
        <end position="22"/>
    </location>
</feature>
<evidence type="ECO:0000259" key="2">
    <source>
        <dbReference type="Pfam" id="PF01243"/>
    </source>
</evidence>
<feature type="domain" description="Pyridoxamine 5'-phosphate oxidase N-terminal" evidence="2">
    <location>
        <begin position="28"/>
        <end position="163"/>
    </location>
</feature>
<dbReference type="InterPro" id="IPR011576">
    <property type="entry name" value="Pyridox_Oxase_N"/>
</dbReference>
<evidence type="ECO:0000313" key="4">
    <source>
        <dbReference type="Proteomes" id="UP000237438"/>
    </source>
</evidence>
<dbReference type="Proteomes" id="UP000237438">
    <property type="component" value="Unassembled WGS sequence"/>
</dbReference>
<dbReference type="STRING" id="225359.A0A2S4PNX2"/>
<dbReference type="InterPro" id="IPR052841">
    <property type="entry name" value="PMP_oxidase-like"/>
</dbReference>
<proteinExistence type="predicted"/>
<sequence length="232" mass="25973">MPEPAPGEYNQHSDNFNLNSNHVPNHLPSEVVQCLQNARFLHLATCTNLIPHVALMNYTYLPTSPFCNSPTIIMTTNPNSMKTQNLIRNPNVSLLVHDWVSHRPPTTTRRCSGPSSGSPPPEATGSSLASLLLNINTSAMSSISATIFGQARLVDRGTEEERYYREAHLDNNTFVEGETFRGENGFLPLERQDGGRETYIEHDEVRVVIVEITDVRVSDWKGRISDWSISNR</sequence>
<dbReference type="EMBL" id="PEDP01001388">
    <property type="protein sequence ID" value="POS83739.1"/>
    <property type="molecule type" value="Genomic_DNA"/>
</dbReference>
<dbReference type="Pfam" id="PF01243">
    <property type="entry name" value="PNPOx_N"/>
    <property type="match status" value="1"/>
</dbReference>
<dbReference type="PANTHER" id="PTHR28040">
    <property type="entry name" value="PYRIDOXAMINE 5'-PHOSPHATE OXIDASE YLR456W HOMOLOG-RELATED"/>
    <property type="match status" value="1"/>
</dbReference>
<feature type="non-terminal residue" evidence="3">
    <location>
        <position position="232"/>
    </location>
</feature>